<comment type="caution">
    <text evidence="1">The sequence shown here is derived from an EMBL/GenBank/DDBJ whole genome shotgun (WGS) entry which is preliminary data.</text>
</comment>
<dbReference type="AlphaFoldDB" id="A0A356LFR0"/>
<reference evidence="1 2" key="1">
    <citation type="journal article" date="2018" name="Nat. Biotechnol.">
        <title>A standardized bacterial taxonomy based on genome phylogeny substantially revises the tree of life.</title>
        <authorList>
            <person name="Parks D.H."/>
            <person name="Chuvochina M."/>
            <person name="Waite D.W."/>
            <person name="Rinke C."/>
            <person name="Skarshewski A."/>
            <person name="Chaumeil P.A."/>
            <person name="Hugenholtz P."/>
        </authorList>
    </citation>
    <scope>NUCLEOTIDE SEQUENCE [LARGE SCALE GENOMIC DNA]</scope>
    <source>
        <strain evidence="1">UBA10707</strain>
    </source>
</reference>
<sequence>MTCPPGQRRTAQSKVQYDKRKACDNQKIFCFIYKNCTPIAFVGAAGKPRIDRKRAGLADNDKSAASSGFTLAAGLWQGALFLQCPLPPNHGRSRHLKSKNRCRHYNASTC</sequence>
<name>A0A356LFR0_9BURK</name>
<proteinExistence type="predicted"/>
<gene>
    <name evidence="1" type="ORF">DD666_09310</name>
</gene>
<dbReference type="Proteomes" id="UP000264036">
    <property type="component" value="Unassembled WGS sequence"/>
</dbReference>
<accession>A0A356LFR0</accession>
<protein>
    <submittedName>
        <fullName evidence="1">Uncharacterized protein</fullName>
    </submittedName>
</protein>
<dbReference type="EMBL" id="DOEK01000025">
    <property type="protein sequence ID" value="HBP29598.1"/>
    <property type="molecule type" value="Genomic_DNA"/>
</dbReference>
<evidence type="ECO:0000313" key="2">
    <source>
        <dbReference type="Proteomes" id="UP000264036"/>
    </source>
</evidence>
<organism evidence="1 2">
    <name type="scientific">Advenella kashmirensis</name>
    <dbReference type="NCBI Taxonomy" id="310575"/>
    <lineage>
        <taxon>Bacteria</taxon>
        <taxon>Pseudomonadati</taxon>
        <taxon>Pseudomonadota</taxon>
        <taxon>Betaproteobacteria</taxon>
        <taxon>Burkholderiales</taxon>
        <taxon>Alcaligenaceae</taxon>
    </lineage>
</organism>
<evidence type="ECO:0000313" key="1">
    <source>
        <dbReference type="EMBL" id="HBP29598.1"/>
    </source>
</evidence>